<gene>
    <name evidence="2" type="ORF">BUALT_Bualt06G0096800</name>
</gene>
<feature type="domain" description="Protein kinase" evidence="1">
    <location>
        <begin position="1"/>
        <end position="121"/>
    </location>
</feature>
<dbReference type="PANTHER" id="PTHR48010:SF1">
    <property type="entry name" value="PROTEIN KINASE DOMAIN-CONTAINING PROTEIN"/>
    <property type="match status" value="1"/>
</dbReference>
<dbReference type="PROSITE" id="PS50011">
    <property type="entry name" value="PROTEIN_KINASE_DOM"/>
    <property type="match status" value="1"/>
</dbReference>
<sequence>MSPIAPPVMRTIGYRAPEVTDTRKSSQPSDVYSFGVVLLELLTGKSPIHTSGGEEVIHLVRWVHSVVREEWTGEVFDVELLRYPNIEEEMVAMLQIGMSCVARMPDQRPKIGEVVKMMEEIRSVNNGNTPGTRSPAMTTKNSTTDNNIVTIDLYSVYYLHPFGQPGQILVTPLLNGDNYPTWSRGVQLALEAKINQASLTAPLASPMRSPLFSLIGIVAIRWFIHDSFIQQKPQSGPPFFGQKQRIRFGLIFVYELKQNHNRSSGRSMPSQPIHHNTSQSRFPATAATIQYNSVASNPVASSVCSPTLTLEQILQLLALIQPGASDYMISDMSLFLNYTIRDPPRLVTLPNNTIIFAIHVGTVSIFFDYLISDVLFLPKFQFNLLSVNKLTSLSFSPPPTMFSRTYT</sequence>
<reference evidence="2" key="1">
    <citation type="submission" date="2019-10" db="EMBL/GenBank/DDBJ databases">
        <authorList>
            <person name="Zhang R."/>
            <person name="Pan Y."/>
            <person name="Wang J."/>
            <person name="Ma R."/>
            <person name="Yu S."/>
        </authorList>
    </citation>
    <scope>NUCLEOTIDE SEQUENCE</scope>
    <source>
        <strain evidence="2">LA-IB0</strain>
        <tissue evidence="2">Leaf</tissue>
    </source>
</reference>
<dbReference type="InterPro" id="IPR029472">
    <property type="entry name" value="Copia-like_N"/>
</dbReference>
<dbReference type="InterPro" id="IPR000719">
    <property type="entry name" value="Prot_kinase_dom"/>
</dbReference>
<proteinExistence type="predicted"/>
<dbReference type="InterPro" id="IPR050994">
    <property type="entry name" value="At_inactive_RLKs"/>
</dbReference>
<protein>
    <recommendedName>
        <fullName evidence="1">Protein kinase domain-containing protein</fullName>
    </recommendedName>
</protein>
<dbReference type="InterPro" id="IPR054722">
    <property type="entry name" value="PolX-like_BBD"/>
</dbReference>
<name>A0AAV6XFK8_9LAMI</name>
<dbReference type="Pfam" id="PF22936">
    <property type="entry name" value="Pol_BBD"/>
    <property type="match status" value="1"/>
</dbReference>
<dbReference type="GO" id="GO:0005524">
    <property type="term" value="F:ATP binding"/>
    <property type="evidence" value="ECO:0007669"/>
    <property type="project" value="InterPro"/>
</dbReference>
<organism evidence="2 3">
    <name type="scientific">Buddleja alternifolia</name>
    <dbReference type="NCBI Taxonomy" id="168488"/>
    <lineage>
        <taxon>Eukaryota</taxon>
        <taxon>Viridiplantae</taxon>
        <taxon>Streptophyta</taxon>
        <taxon>Embryophyta</taxon>
        <taxon>Tracheophyta</taxon>
        <taxon>Spermatophyta</taxon>
        <taxon>Magnoliopsida</taxon>
        <taxon>eudicotyledons</taxon>
        <taxon>Gunneridae</taxon>
        <taxon>Pentapetalae</taxon>
        <taxon>asterids</taxon>
        <taxon>lamiids</taxon>
        <taxon>Lamiales</taxon>
        <taxon>Scrophulariaceae</taxon>
        <taxon>Buddlejeae</taxon>
        <taxon>Buddleja</taxon>
    </lineage>
</organism>
<dbReference type="Pfam" id="PF14244">
    <property type="entry name" value="Retrotran_gag_3"/>
    <property type="match status" value="1"/>
</dbReference>
<dbReference type="Proteomes" id="UP000826271">
    <property type="component" value="Unassembled WGS sequence"/>
</dbReference>
<keyword evidence="3" id="KW-1185">Reference proteome</keyword>
<dbReference type="Gene3D" id="1.10.510.10">
    <property type="entry name" value="Transferase(Phosphotransferase) domain 1"/>
    <property type="match status" value="1"/>
</dbReference>
<comment type="caution">
    <text evidence="2">The sequence shown here is derived from an EMBL/GenBank/DDBJ whole genome shotgun (WGS) entry which is preliminary data.</text>
</comment>
<dbReference type="SUPFAM" id="SSF56112">
    <property type="entry name" value="Protein kinase-like (PK-like)"/>
    <property type="match status" value="1"/>
</dbReference>
<accession>A0AAV6XFK8</accession>
<dbReference type="InterPro" id="IPR011009">
    <property type="entry name" value="Kinase-like_dom_sf"/>
</dbReference>
<evidence type="ECO:0000313" key="3">
    <source>
        <dbReference type="Proteomes" id="UP000826271"/>
    </source>
</evidence>
<dbReference type="AlphaFoldDB" id="A0AAV6XFK8"/>
<dbReference type="PANTHER" id="PTHR48010">
    <property type="entry name" value="OS05G0588300 PROTEIN"/>
    <property type="match status" value="1"/>
</dbReference>
<evidence type="ECO:0000259" key="1">
    <source>
        <dbReference type="PROSITE" id="PS50011"/>
    </source>
</evidence>
<dbReference type="GO" id="GO:0004672">
    <property type="term" value="F:protein kinase activity"/>
    <property type="evidence" value="ECO:0007669"/>
    <property type="project" value="InterPro"/>
</dbReference>
<dbReference type="Pfam" id="PF00069">
    <property type="entry name" value="Pkinase"/>
    <property type="match status" value="1"/>
</dbReference>
<dbReference type="EMBL" id="WHWC01000006">
    <property type="protein sequence ID" value="KAG8381193.1"/>
    <property type="molecule type" value="Genomic_DNA"/>
</dbReference>
<evidence type="ECO:0000313" key="2">
    <source>
        <dbReference type="EMBL" id="KAG8381193.1"/>
    </source>
</evidence>